<reference evidence="1" key="2">
    <citation type="journal article" date="2015" name="Data Brief">
        <title>Shoot transcriptome of the giant reed, Arundo donax.</title>
        <authorList>
            <person name="Barrero R.A."/>
            <person name="Guerrero F.D."/>
            <person name="Moolhuijzen P."/>
            <person name="Goolsby J.A."/>
            <person name="Tidwell J."/>
            <person name="Bellgard S.E."/>
            <person name="Bellgard M.I."/>
        </authorList>
    </citation>
    <scope>NUCLEOTIDE SEQUENCE</scope>
    <source>
        <tissue evidence="1">Shoot tissue taken approximately 20 cm above the soil surface</tissue>
    </source>
</reference>
<dbReference type="AlphaFoldDB" id="A0A0A9GCF0"/>
<reference evidence="1" key="1">
    <citation type="submission" date="2014-09" db="EMBL/GenBank/DDBJ databases">
        <authorList>
            <person name="Magalhaes I.L.F."/>
            <person name="Oliveira U."/>
            <person name="Santos F.R."/>
            <person name="Vidigal T.H.D.A."/>
            <person name="Brescovit A.D."/>
            <person name="Santos A.J."/>
        </authorList>
    </citation>
    <scope>NUCLEOTIDE SEQUENCE</scope>
    <source>
        <tissue evidence="1">Shoot tissue taken approximately 20 cm above the soil surface</tissue>
    </source>
</reference>
<dbReference type="EMBL" id="GBRH01175734">
    <property type="protein sequence ID" value="JAE22162.1"/>
    <property type="molecule type" value="Transcribed_RNA"/>
</dbReference>
<organism evidence="1">
    <name type="scientific">Arundo donax</name>
    <name type="common">Giant reed</name>
    <name type="synonym">Donax arundinaceus</name>
    <dbReference type="NCBI Taxonomy" id="35708"/>
    <lineage>
        <taxon>Eukaryota</taxon>
        <taxon>Viridiplantae</taxon>
        <taxon>Streptophyta</taxon>
        <taxon>Embryophyta</taxon>
        <taxon>Tracheophyta</taxon>
        <taxon>Spermatophyta</taxon>
        <taxon>Magnoliopsida</taxon>
        <taxon>Liliopsida</taxon>
        <taxon>Poales</taxon>
        <taxon>Poaceae</taxon>
        <taxon>PACMAD clade</taxon>
        <taxon>Arundinoideae</taxon>
        <taxon>Arundineae</taxon>
        <taxon>Arundo</taxon>
    </lineage>
</organism>
<sequence length="52" mass="6321">MTRATCYNTHERGRDNKFSYRIPFATSITLVKYPGYYYLWINHQESPWILSM</sequence>
<evidence type="ECO:0000313" key="1">
    <source>
        <dbReference type="EMBL" id="JAE22162.1"/>
    </source>
</evidence>
<proteinExistence type="predicted"/>
<accession>A0A0A9GCF0</accession>
<name>A0A0A9GCF0_ARUDO</name>
<protein>
    <submittedName>
        <fullName evidence="1">Uncharacterized protein</fullName>
    </submittedName>
</protein>